<feature type="region of interest" description="Disordered" evidence="3">
    <location>
        <begin position="503"/>
        <end position="528"/>
    </location>
</feature>
<feature type="domain" description="CRIC" evidence="6">
    <location>
        <begin position="83"/>
        <end position="177"/>
    </location>
</feature>
<dbReference type="PANTHER" id="PTHR12844:SF17">
    <property type="entry name" value="CONNECTOR ENHANCER OF KINASE SUPPRESSOR OF RAS 3"/>
    <property type="match status" value="1"/>
</dbReference>
<dbReference type="InterPro" id="IPR051566">
    <property type="entry name" value="CNKSR"/>
</dbReference>
<dbReference type="InterPro" id="IPR036034">
    <property type="entry name" value="PDZ_sf"/>
</dbReference>
<evidence type="ECO:0000259" key="6">
    <source>
        <dbReference type="PROSITE" id="PS51290"/>
    </source>
</evidence>
<dbReference type="Pfam" id="PF00536">
    <property type="entry name" value="SAM_1"/>
    <property type="match status" value="1"/>
</dbReference>
<keyword evidence="2" id="KW-0597">Phosphoprotein</keyword>
<keyword evidence="8" id="KW-1185">Reference proteome</keyword>
<evidence type="ECO:0008006" key="9">
    <source>
        <dbReference type="Google" id="ProtNLM"/>
    </source>
</evidence>
<feature type="compositionally biased region" description="Low complexity" evidence="3">
    <location>
        <begin position="513"/>
        <end position="528"/>
    </location>
</feature>
<evidence type="ECO:0000259" key="4">
    <source>
        <dbReference type="PROSITE" id="PS50105"/>
    </source>
</evidence>
<evidence type="ECO:0000313" key="7">
    <source>
        <dbReference type="EMBL" id="KAI1897381.1"/>
    </source>
</evidence>
<dbReference type="GO" id="GO:0016020">
    <property type="term" value="C:membrane"/>
    <property type="evidence" value="ECO:0007669"/>
    <property type="project" value="InterPro"/>
</dbReference>
<dbReference type="PROSITE" id="PS51290">
    <property type="entry name" value="CRIC"/>
    <property type="match status" value="1"/>
</dbReference>
<dbReference type="SMART" id="SM00454">
    <property type="entry name" value="SAM"/>
    <property type="match status" value="1"/>
</dbReference>
<name>A0A8T3DK93_9TELE</name>
<dbReference type="CDD" id="cd06748">
    <property type="entry name" value="PDZ_CNK1_2_3-like"/>
    <property type="match status" value="1"/>
</dbReference>
<dbReference type="Proteomes" id="UP000829720">
    <property type="component" value="Unassembled WGS sequence"/>
</dbReference>
<dbReference type="AlphaFoldDB" id="A0A8T3DK93"/>
<dbReference type="FunFam" id="2.30.42.10:FF:000060">
    <property type="entry name" value="Connector enhancer of kinase suppressor of Ras 2"/>
    <property type="match status" value="1"/>
</dbReference>
<evidence type="ECO:0000259" key="5">
    <source>
        <dbReference type="PROSITE" id="PS50106"/>
    </source>
</evidence>
<feature type="domain" description="SAM" evidence="4">
    <location>
        <begin position="10"/>
        <end position="75"/>
    </location>
</feature>
<dbReference type="SUPFAM" id="SSF50156">
    <property type="entry name" value="PDZ domain-like"/>
    <property type="match status" value="1"/>
</dbReference>
<organism evidence="7 8">
    <name type="scientific">Albula goreensis</name>
    <dbReference type="NCBI Taxonomy" id="1534307"/>
    <lineage>
        <taxon>Eukaryota</taxon>
        <taxon>Metazoa</taxon>
        <taxon>Chordata</taxon>
        <taxon>Craniata</taxon>
        <taxon>Vertebrata</taxon>
        <taxon>Euteleostomi</taxon>
        <taxon>Actinopterygii</taxon>
        <taxon>Neopterygii</taxon>
        <taxon>Teleostei</taxon>
        <taxon>Albuliformes</taxon>
        <taxon>Albulidae</taxon>
        <taxon>Albula</taxon>
    </lineage>
</organism>
<dbReference type="InterPro" id="IPR001478">
    <property type="entry name" value="PDZ"/>
</dbReference>
<reference evidence="7" key="1">
    <citation type="submission" date="2021-01" db="EMBL/GenBank/DDBJ databases">
        <authorList>
            <person name="Zahm M."/>
            <person name="Roques C."/>
            <person name="Cabau C."/>
            <person name="Klopp C."/>
            <person name="Donnadieu C."/>
            <person name="Jouanno E."/>
            <person name="Lampietro C."/>
            <person name="Louis A."/>
            <person name="Herpin A."/>
            <person name="Echchiki A."/>
            <person name="Berthelot C."/>
            <person name="Parey E."/>
            <person name="Roest-Crollius H."/>
            <person name="Braasch I."/>
            <person name="Postlethwait J."/>
            <person name="Bobe J."/>
            <person name="Montfort J."/>
            <person name="Bouchez O."/>
            <person name="Begum T."/>
            <person name="Mejri S."/>
            <person name="Adams A."/>
            <person name="Chen W.-J."/>
            <person name="Guiguen Y."/>
        </authorList>
    </citation>
    <scope>NUCLEOTIDE SEQUENCE</scope>
    <source>
        <tissue evidence="7">Blood</tissue>
    </source>
</reference>
<dbReference type="GO" id="GO:0005737">
    <property type="term" value="C:cytoplasm"/>
    <property type="evidence" value="ECO:0007669"/>
    <property type="project" value="InterPro"/>
</dbReference>
<dbReference type="SUPFAM" id="SSF47769">
    <property type="entry name" value="SAM/Pointed domain"/>
    <property type="match status" value="1"/>
</dbReference>
<dbReference type="GO" id="GO:0009966">
    <property type="term" value="P:regulation of signal transduction"/>
    <property type="evidence" value="ECO:0007669"/>
    <property type="project" value="InterPro"/>
</dbReference>
<comment type="similarity">
    <text evidence="1">Belongs to the CNKSR family.</text>
</comment>
<sequence>MQAMEPITKWSPTHVVDWMKGLDDNLQQYIHNFEQEKINGEQLLKISHPDLEELGVTRIGHQELVLEAVDLLCALNHGVETDNLKNLVVRMRASSKNLHNCAWERRKNPSYEGGASGKPPNEFLTSVVELIGAAKSLLAWLDRTPLTGISDFTATKNKIIQLCLELTTTVQQDCTVYEMEEKILEVSKVLSNICDQTVRTTSDPMMSQSACLEEVQITDIKAGEGLGMYIKSTYDGLHIITGTTEHSPADRTHKIHAGDEVIQVNKQTVVGWQLKNLVAKLREDPLGVVLVLKKRPTGTCGFTPAPLKNMRWKPPLVQSAPSQPKVQSSDSIADSSSKKEKPAILDLYIPPPPAVPYMPRDGKAGLCSGVSMRPRGSESPNSFLDQESRRRFTIADYENKLVIHPIEVNVLQPRMREHTSSRGKPRPLSMPVDTSLAITDPFSKPWAQGRKGEDVLHRYLSSERIASIAEEASPFQPTYRSASRGVDHIRGSRCLIDLHNSATIPYQEDSPKKTPAAPTSKPPASETSVLGNLISRLKLLTQ</sequence>
<dbReference type="CDD" id="cd09511">
    <property type="entry name" value="SAM_CNK1_2_3-suppressor"/>
    <property type="match status" value="1"/>
</dbReference>
<dbReference type="InterPro" id="IPR001660">
    <property type="entry name" value="SAM"/>
</dbReference>
<dbReference type="FunFam" id="1.10.150.50:FF:000019">
    <property type="entry name" value="Connector enhancer of kinase suppressor of Ras 2"/>
    <property type="match status" value="1"/>
</dbReference>
<dbReference type="Gene3D" id="1.10.150.50">
    <property type="entry name" value="Transcription Factor, Ets-1"/>
    <property type="match status" value="1"/>
</dbReference>
<evidence type="ECO:0000256" key="2">
    <source>
        <dbReference type="ARBA" id="ARBA00022553"/>
    </source>
</evidence>
<dbReference type="InterPro" id="IPR049628">
    <property type="entry name" value="CNK1-3_SAM"/>
</dbReference>
<dbReference type="Pfam" id="PF06663">
    <property type="entry name" value="CNK2_3_dom"/>
    <property type="match status" value="1"/>
</dbReference>
<comment type="caution">
    <text evidence="7">The sequence shown here is derived from an EMBL/GenBank/DDBJ whole genome shotgun (WGS) entry which is preliminary data.</text>
</comment>
<dbReference type="EMBL" id="JAERUA010000007">
    <property type="protein sequence ID" value="KAI1897381.1"/>
    <property type="molecule type" value="Genomic_DNA"/>
</dbReference>
<feature type="domain" description="PDZ" evidence="5">
    <location>
        <begin position="214"/>
        <end position="296"/>
    </location>
</feature>
<gene>
    <name evidence="7" type="ORF">AGOR_G00082720</name>
</gene>
<proteinExistence type="inferred from homology"/>
<dbReference type="Pfam" id="PF00595">
    <property type="entry name" value="PDZ"/>
    <property type="match status" value="1"/>
</dbReference>
<evidence type="ECO:0000256" key="1">
    <source>
        <dbReference type="ARBA" id="ARBA00009498"/>
    </source>
</evidence>
<dbReference type="SMART" id="SM00228">
    <property type="entry name" value="PDZ"/>
    <property type="match status" value="1"/>
</dbReference>
<dbReference type="InterPro" id="IPR013761">
    <property type="entry name" value="SAM/pointed_sf"/>
</dbReference>
<dbReference type="InterPro" id="IPR017874">
    <property type="entry name" value="CRIC_domain"/>
</dbReference>
<dbReference type="PANTHER" id="PTHR12844">
    <property type="entry name" value="CONNECTOR ENCHANCER OF KINASE SUPPRESSOR OF RAS"/>
    <property type="match status" value="1"/>
</dbReference>
<feature type="region of interest" description="Disordered" evidence="3">
    <location>
        <begin position="311"/>
        <end position="343"/>
    </location>
</feature>
<accession>A0A8T3DK93</accession>
<dbReference type="Gene3D" id="2.30.42.10">
    <property type="match status" value="1"/>
</dbReference>
<dbReference type="InterPro" id="IPR010599">
    <property type="entry name" value="CNK2/3_dom"/>
</dbReference>
<dbReference type="Pfam" id="PF10534">
    <property type="entry name" value="CRIC_ras_sig"/>
    <property type="match status" value="1"/>
</dbReference>
<dbReference type="OrthoDB" id="74412at2759"/>
<dbReference type="PROSITE" id="PS50106">
    <property type="entry name" value="PDZ"/>
    <property type="match status" value="1"/>
</dbReference>
<protein>
    <recommendedName>
        <fullName evidence="9">Connector enhancer of kinase suppressor of ras 3</fullName>
    </recommendedName>
</protein>
<evidence type="ECO:0000256" key="3">
    <source>
        <dbReference type="SAM" id="MobiDB-lite"/>
    </source>
</evidence>
<evidence type="ECO:0000313" key="8">
    <source>
        <dbReference type="Proteomes" id="UP000829720"/>
    </source>
</evidence>
<dbReference type="PROSITE" id="PS50105">
    <property type="entry name" value="SAM_DOMAIN"/>
    <property type="match status" value="1"/>
</dbReference>